<evidence type="ECO:0000313" key="2">
    <source>
        <dbReference type="Proteomes" id="UP000282454"/>
    </source>
</evidence>
<protein>
    <submittedName>
        <fullName evidence="1">Uncharacterized protein</fullName>
    </submittedName>
</protein>
<dbReference type="EMBL" id="RCDD01000006">
    <property type="protein sequence ID" value="RLK54718.1"/>
    <property type="molecule type" value="Genomic_DNA"/>
</dbReference>
<reference evidence="1 2" key="1">
    <citation type="submission" date="2018-10" db="EMBL/GenBank/DDBJ databases">
        <title>Genomic Encyclopedia of Archaeal and Bacterial Type Strains, Phase II (KMG-II): from individual species to whole genera.</title>
        <authorList>
            <person name="Goeker M."/>
        </authorList>
    </citation>
    <scope>NUCLEOTIDE SEQUENCE [LARGE SCALE GENOMIC DNA]</scope>
    <source>
        <strain evidence="1 2">DSM 45657</strain>
    </source>
</reference>
<evidence type="ECO:0000313" key="1">
    <source>
        <dbReference type="EMBL" id="RLK54718.1"/>
    </source>
</evidence>
<proteinExistence type="predicted"/>
<organism evidence="1 2">
    <name type="scientific">Actinokineospora cianjurensis</name>
    <dbReference type="NCBI Taxonomy" id="585224"/>
    <lineage>
        <taxon>Bacteria</taxon>
        <taxon>Bacillati</taxon>
        <taxon>Actinomycetota</taxon>
        <taxon>Actinomycetes</taxon>
        <taxon>Pseudonocardiales</taxon>
        <taxon>Pseudonocardiaceae</taxon>
        <taxon>Actinokineospora</taxon>
    </lineage>
</organism>
<sequence>MRLPLRLFATELATTTVILSRAVSARSNDPATSPLDRHLVP</sequence>
<keyword evidence="2" id="KW-1185">Reference proteome</keyword>
<dbReference type="AlphaFoldDB" id="A0A421AY37"/>
<gene>
    <name evidence="1" type="ORF">CLV68_5752</name>
</gene>
<name>A0A421AY37_9PSEU</name>
<accession>A0A421AY37</accession>
<comment type="caution">
    <text evidence="1">The sequence shown here is derived from an EMBL/GenBank/DDBJ whole genome shotgun (WGS) entry which is preliminary data.</text>
</comment>
<dbReference type="Proteomes" id="UP000282454">
    <property type="component" value="Unassembled WGS sequence"/>
</dbReference>